<evidence type="ECO:0000313" key="3">
    <source>
        <dbReference type="EMBL" id="KAL2643086.1"/>
    </source>
</evidence>
<dbReference type="AlphaFoldDB" id="A0ABD1Z5M7"/>
<proteinExistence type="predicted"/>
<feature type="compositionally biased region" description="Basic and acidic residues" evidence="1">
    <location>
        <begin position="50"/>
        <end position="63"/>
    </location>
</feature>
<feature type="chain" id="PRO_5044785300" description="Secreted protein" evidence="2">
    <location>
        <begin position="31"/>
        <end position="84"/>
    </location>
</feature>
<accession>A0ABD1Z5M7</accession>
<feature type="signal peptide" evidence="2">
    <location>
        <begin position="1"/>
        <end position="30"/>
    </location>
</feature>
<reference evidence="3 4" key="1">
    <citation type="submission" date="2024-09" db="EMBL/GenBank/DDBJ databases">
        <title>Chromosome-scale assembly of Riccia fluitans.</title>
        <authorList>
            <person name="Paukszto L."/>
            <person name="Sawicki J."/>
            <person name="Karawczyk K."/>
            <person name="Piernik-Szablinska J."/>
            <person name="Szczecinska M."/>
            <person name="Mazdziarz M."/>
        </authorList>
    </citation>
    <scope>NUCLEOTIDE SEQUENCE [LARGE SCALE GENOMIC DNA]</scope>
    <source>
        <strain evidence="3">Rf_01</strain>
        <tissue evidence="3">Aerial parts of the thallus</tissue>
    </source>
</reference>
<gene>
    <name evidence="3" type="ORF">R1flu_010673</name>
</gene>
<dbReference type="EMBL" id="JBHFFA010000002">
    <property type="protein sequence ID" value="KAL2643086.1"/>
    <property type="molecule type" value="Genomic_DNA"/>
</dbReference>
<evidence type="ECO:0000256" key="1">
    <source>
        <dbReference type="SAM" id="MobiDB-lite"/>
    </source>
</evidence>
<comment type="caution">
    <text evidence="3">The sequence shown here is derived from an EMBL/GenBank/DDBJ whole genome shotgun (WGS) entry which is preliminary data.</text>
</comment>
<evidence type="ECO:0000256" key="2">
    <source>
        <dbReference type="SAM" id="SignalP"/>
    </source>
</evidence>
<protein>
    <recommendedName>
        <fullName evidence="5">Secreted protein</fullName>
    </recommendedName>
</protein>
<evidence type="ECO:0000313" key="4">
    <source>
        <dbReference type="Proteomes" id="UP001605036"/>
    </source>
</evidence>
<feature type="region of interest" description="Disordered" evidence="1">
    <location>
        <begin position="40"/>
        <end position="69"/>
    </location>
</feature>
<keyword evidence="4" id="KW-1185">Reference proteome</keyword>
<dbReference type="Proteomes" id="UP001605036">
    <property type="component" value="Unassembled WGS sequence"/>
</dbReference>
<organism evidence="3 4">
    <name type="scientific">Riccia fluitans</name>
    <dbReference type="NCBI Taxonomy" id="41844"/>
    <lineage>
        <taxon>Eukaryota</taxon>
        <taxon>Viridiplantae</taxon>
        <taxon>Streptophyta</taxon>
        <taxon>Embryophyta</taxon>
        <taxon>Marchantiophyta</taxon>
        <taxon>Marchantiopsida</taxon>
        <taxon>Marchantiidae</taxon>
        <taxon>Marchantiales</taxon>
        <taxon>Ricciaceae</taxon>
        <taxon>Riccia</taxon>
    </lineage>
</organism>
<sequence length="84" mass="9810">MMRISEPSSCIAVDVARRLFLLLFLRAMLQFHCRIQEGKKTKIKAPRRQSTRERERERERETEGATGLRGGLEAMLLRLELRAP</sequence>
<name>A0ABD1Z5M7_9MARC</name>
<evidence type="ECO:0008006" key="5">
    <source>
        <dbReference type="Google" id="ProtNLM"/>
    </source>
</evidence>
<keyword evidence="2" id="KW-0732">Signal</keyword>